<dbReference type="InterPro" id="IPR045240">
    <property type="entry name" value="Ribosomal_uL4_euk/arch"/>
</dbReference>
<evidence type="ECO:0000313" key="5">
    <source>
        <dbReference type="EMBL" id="CAG8810368.1"/>
    </source>
</evidence>
<keyword evidence="6" id="KW-1185">Reference proteome</keyword>
<name>A0ABN7W0S0_GIGMA</name>
<dbReference type="InterPro" id="IPR023574">
    <property type="entry name" value="Ribosomal_uL4_dom_sf"/>
</dbReference>
<feature type="non-terminal residue" evidence="5">
    <location>
        <position position="1"/>
    </location>
</feature>
<dbReference type="SUPFAM" id="SSF52166">
    <property type="entry name" value="Ribosomal protein L4"/>
    <property type="match status" value="1"/>
</dbReference>
<comment type="similarity">
    <text evidence="1">Belongs to the universal ribosomal protein uL4 family.</text>
</comment>
<evidence type="ECO:0000313" key="6">
    <source>
        <dbReference type="Proteomes" id="UP000789901"/>
    </source>
</evidence>
<dbReference type="EMBL" id="CAJVQB010027323">
    <property type="protein sequence ID" value="CAG8810368.1"/>
    <property type="molecule type" value="Genomic_DNA"/>
</dbReference>
<evidence type="ECO:0000256" key="3">
    <source>
        <dbReference type="ARBA" id="ARBA00023274"/>
    </source>
</evidence>
<evidence type="ECO:0000259" key="4">
    <source>
        <dbReference type="Pfam" id="PF14374"/>
    </source>
</evidence>
<dbReference type="Pfam" id="PF00573">
    <property type="entry name" value="Ribosomal_L4"/>
    <property type="match status" value="1"/>
</dbReference>
<keyword evidence="2" id="KW-0689">Ribosomal protein</keyword>
<reference evidence="5 6" key="1">
    <citation type="submission" date="2021-06" db="EMBL/GenBank/DDBJ databases">
        <authorList>
            <person name="Kallberg Y."/>
            <person name="Tangrot J."/>
            <person name="Rosling A."/>
        </authorList>
    </citation>
    <scope>NUCLEOTIDE SEQUENCE [LARGE SCALE GENOMIC DNA]</scope>
    <source>
        <strain evidence="5 6">120-4 pot B 10/14</strain>
    </source>
</reference>
<keyword evidence="3" id="KW-0687">Ribonucleoprotein</keyword>
<proteinExistence type="inferred from homology"/>
<dbReference type="Proteomes" id="UP000789901">
    <property type="component" value="Unassembled WGS sequence"/>
</dbReference>
<protein>
    <submittedName>
        <fullName evidence="5">25631_t:CDS:1</fullName>
    </submittedName>
</protein>
<dbReference type="Pfam" id="PF14374">
    <property type="entry name" value="Ribos_L4_asso_C"/>
    <property type="match status" value="1"/>
</dbReference>
<dbReference type="PANTHER" id="PTHR19431">
    <property type="entry name" value="60S RIBOSOMAL PROTEIN L4"/>
    <property type="match status" value="1"/>
</dbReference>
<dbReference type="InterPro" id="IPR002136">
    <property type="entry name" value="Ribosomal_uL4"/>
</dbReference>
<accession>A0ABN7W0S0</accession>
<organism evidence="5 6">
    <name type="scientific">Gigaspora margarita</name>
    <dbReference type="NCBI Taxonomy" id="4874"/>
    <lineage>
        <taxon>Eukaryota</taxon>
        <taxon>Fungi</taxon>
        <taxon>Fungi incertae sedis</taxon>
        <taxon>Mucoromycota</taxon>
        <taxon>Glomeromycotina</taxon>
        <taxon>Glomeromycetes</taxon>
        <taxon>Diversisporales</taxon>
        <taxon>Gigasporaceae</taxon>
        <taxon>Gigaspora</taxon>
    </lineage>
</organism>
<dbReference type="InterPro" id="IPR025755">
    <property type="entry name" value="Ribos_uL4_C_dom"/>
</dbReference>
<gene>
    <name evidence="5" type="ORF">GMARGA_LOCUS25078</name>
</gene>
<comment type="caution">
    <text evidence="5">The sequence shown here is derived from an EMBL/GenBank/DDBJ whole genome shotgun (WGS) entry which is preliminary data.</text>
</comment>
<evidence type="ECO:0000256" key="2">
    <source>
        <dbReference type="ARBA" id="ARBA00022980"/>
    </source>
</evidence>
<feature type="domain" description="Large ribosomal subunit protein uL4 C-terminal" evidence="4">
    <location>
        <begin position="84"/>
        <end position="159"/>
    </location>
</feature>
<sequence>GKGKLRNRRHRQRRGPLIVYNEDHGIVRAFRNIPGVELVNVKNLNLLQLAPGGHLGRFIIWSQSAFALLDALFGTYKKASDLKKDYRLPQNIVFNPDVTRLINSNEIQQVLRPAGEKHQKRPYTQKKNPLRNNGVKIRLNPYARVLQRAEIIDAEKRKADIQSLKTKFTRHSQCIYYQNYVYVTIIYDHFQLNNHSNLDISFEPERTIIKETNSLILSNITNQKTFITEIYHPKTSSTNNSFSISNNNVVILLRKLDEDSEWSSLKFKYYLNEDEMNGEEEKWFLTNENVRKCSELVERQSNWSKASLSSEIVSTQAIKDKDGLIVQIKSKQQPSIIGES</sequence>
<evidence type="ECO:0000256" key="1">
    <source>
        <dbReference type="ARBA" id="ARBA00010528"/>
    </source>
</evidence>
<dbReference type="Gene3D" id="3.40.1370.10">
    <property type="match status" value="1"/>
</dbReference>